<evidence type="ECO:0000259" key="6">
    <source>
        <dbReference type="PROSITE" id="PS50850"/>
    </source>
</evidence>
<dbReference type="InterPro" id="IPR011701">
    <property type="entry name" value="MFS"/>
</dbReference>
<evidence type="ECO:0000256" key="1">
    <source>
        <dbReference type="ARBA" id="ARBA00004127"/>
    </source>
</evidence>
<dbReference type="OrthoDB" id="5315372at2"/>
<comment type="subcellular location">
    <subcellularLocation>
        <location evidence="1">Endomembrane system</location>
        <topology evidence="1">Multi-pass membrane protein</topology>
    </subcellularLocation>
</comment>
<feature type="transmembrane region" description="Helical" evidence="5">
    <location>
        <begin position="16"/>
        <end position="34"/>
    </location>
</feature>
<keyword evidence="3 5" id="KW-1133">Transmembrane helix</keyword>
<feature type="transmembrane region" description="Helical" evidence="5">
    <location>
        <begin position="177"/>
        <end position="195"/>
    </location>
</feature>
<evidence type="ECO:0000313" key="8">
    <source>
        <dbReference type="Proteomes" id="UP000199611"/>
    </source>
</evidence>
<proteinExistence type="predicted"/>
<feature type="transmembrane region" description="Helical" evidence="5">
    <location>
        <begin position="237"/>
        <end position="257"/>
    </location>
</feature>
<accession>A0A1I4SL97</accession>
<dbReference type="RefSeq" id="WP_093393966.1">
    <property type="nucleotide sequence ID" value="NZ_FOUU01000002.1"/>
</dbReference>
<dbReference type="Gene3D" id="1.20.1250.20">
    <property type="entry name" value="MFS general substrate transporter like domains"/>
    <property type="match status" value="2"/>
</dbReference>
<dbReference type="InterPro" id="IPR036259">
    <property type="entry name" value="MFS_trans_sf"/>
</dbReference>
<feature type="transmembrane region" description="Helical" evidence="5">
    <location>
        <begin position="277"/>
        <end position="295"/>
    </location>
</feature>
<dbReference type="GO" id="GO:0016020">
    <property type="term" value="C:membrane"/>
    <property type="evidence" value="ECO:0007669"/>
    <property type="project" value="InterPro"/>
</dbReference>
<feature type="transmembrane region" description="Helical" evidence="5">
    <location>
        <begin position="148"/>
        <end position="171"/>
    </location>
</feature>
<dbReference type="GO" id="GO:0012505">
    <property type="term" value="C:endomembrane system"/>
    <property type="evidence" value="ECO:0007669"/>
    <property type="project" value="UniProtKB-SubCell"/>
</dbReference>
<dbReference type="PROSITE" id="PS50850">
    <property type="entry name" value="MFS"/>
    <property type="match status" value="1"/>
</dbReference>
<dbReference type="PANTHER" id="PTHR43826">
    <property type="entry name" value="GLUCOSE-6-PHOSPHATE EXCHANGER SLC37A4"/>
    <property type="match status" value="1"/>
</dbReference>
<keyword evidence="4 5" id="KW-0472">Membrane</keyword>
<dbReference type="PIRSF" id="PIRSF002808">
    <property type="entry name" value="Hexose_phosphate_transp"/>
    <property type="match status" value="1"/>
</dbReference>
<feature type="transmembrane region" description="Helical" evidence="5">
    <location>
        <begin position="407"/>
        <end position="430"/>
    </location>
</feature>
<name>A0A1I4SL97_9BACT</name>
<dbReference type="InterPro" id="IPR020846">
    <property type="entry name" value="MFS_dom"/>
</dbReference>
<evidence type="ECO:0000256" key="3">
    <source>
        <dbReference type="ARBA" id="ARBA00022989"/>
    </source>
</evidence>
<gene>
    <name evidence="7" type="ORF">SAMN05660836_01023</name>
</gene>
<dbReference type="GO" id="GO:0035435">
    <property type="term" value="P:phosphate ion transmembrane transport"/>
    <property type="evidence" value="ECO:0007669"/>
    <property type="project" value="TreeGrafter"/>
</dbReference>
<dbReference type="SUPFAM" id="SSF103473">
    <property type="entry name" value="MFS general substrate transporter"/>
    <property type="match status" value="1"/>
</dbReference>
<dbReference type="Proteomes" id="UP000199611">
    <property type="component" value="Unassembled WGS sequence"/>
</dbReference>
<dbReference type="EMBL" id="FOUU01000002">
    <property type="protein sequence ID" value="SFM65161.1"/>
    <property type="molecule type" value="Genomic_DNA"/>
</dbReference>
<dbReference type="AlphaFoldDB" id="A0A1I4SL97"/>
<dbReference type="InterPro" id="IPR051337">
    <property type="entry name" value="OPA_Antiporter"/>
</dbReference>
<protein>
    <submittedName>
        <fullName evidence="7">Sugar phosphate permease</fullName>
    </submittedName>
</protein>
<feature type="transmembrane region" description="Helical" evidence="5">
    <location>
        <begin position="87"/>
        <end position="104"/>
    </location>
</feature>
<keyword evidence="2 5" id="KW-0812">Transmembrane</keyword>
<feature type="transmembrane region" description="Helical" evidence="5">
    <location>
        <begin position="307"/>
        <end position="324"/>
    </location>
</feature>
<feature type="transmembrane region" description="Helical" evidence="5">
    <location>
        <begin position="367"/>
        <end position="387"/>
    </location>
</feature>
<feature type="transmembrane region" description="Helical" evidence="5">
    <location>
        <begin position="110"/>
        <end position="127"/>
    </location>
</feature>
<evidence type="ECO:0000256" key="5">
    <source>
        <dbReference type="SAM" id="Phobius"/>
    </source>
</evidence>
<feature type="transmembrane region" description="Helical" evidence="5">
    <location>
        <begin position="54"/>
        <end position="75"/>
    </location>
</feature>
<keyword evidence="8" id="KW-1185">Reference proteome</keyword>
<dbReference type="PANTHER" id="PTHR43826:SF3">
    <property type="entry name" value="GLUCOSE-6-PHOSPHATE EXCHANGER SLC37A4"/>
    <property type="match status" value="1"/>
</dbReference>
<dbReference type="InterPro" id="IPR000849">
    <property type="entry name" value="Sugar_P_transporter"/>
</dbReference>
<dbReference type="GO" id="GO:0061513">
    <property type="term" value="F:glucose 6-phosphate:phosphate antiporter activity"/>
    <property type="evidence" value="ECO:0007669"/>
    <property type="project" value="TreeGrafter"/>
</dbReference>
<feature type="domain" description="Major facilitator superfamily (MFS) profile" evidence="6">
    <location>
        <begin position="21"/>
        <end position="434"/>
    </location>
</feature>
<evidence type="ECO:0000256" key="2">
    <source>
        <dbReference type="ARBA" id="ARBA00022692"/>
    </source>
</evidence>
<evidence type="ECO:0000313" key="7">
    <source>
        <dbReference type="EMBL" id="SFM65161.1"/>
    </source>
</evidence>
<dbReference type="Pfam" id="PF07690">
    <property type="entry name" value="MFS_1"/>
    <property type="match status" value="1"/>
</dbReference>
<sequence>MKAEESLSVDIRSTAFYRWYVFSALALAYFFVYFHRVSFSVVADRLVSEFQTSAQTIGLLGSVYFYCYALMQFPSGLLSDSVGPRKAVTFFTCVAALGSIVFAYAPNLTIAFVGRFLVGLGAAVVFIPTMKILSKWFHPLEFASASGLLNAVGGLGILGATWILAFLTATVGWRPTFKIIGITTLVIAALVWLVVRDSPEDKVRRSCNGSLSGNPGGANATYSLREASKKVFSSRQFWIFATWAFFNYGIFFGFGALWSGPYLMDTYGMDRQKAGMILSLIAWGMIFGSPILGLLSDRILKSRKIPLILCAMIVTLELLLLYLYPSGLSLPLLILFFLLFSVGSSSVVVIAFTALKELFPIETAGTALGALNLFPFLGGAIAMPLLGRVLDLYGRNPAKGLGYPVEAYKTLFLLLVVASAVVLICTIFMAETHEARRS</sequence>
<reference evidence="7 8" key="1">
    <citation type="submission" date="2016-10" db="EMBL/GenBank/DDBJ databases">
        <authorList>
            <person name="de Groot N.N."/>
        </authorList>
    </citation>
    <scope>NUCLEOTIDE SEQUENCE [LARGE SCALE GENOMIC DNA]</scope>
    <source>
        <strain evidence="7 8">DSM 9990</strain>
    </source>
</reference>
<dbReference type="STRING" id="39841.SAMN05660836_01023"/>
<evidence type="ECO:0000256" key="4">
    <source>
        <dbReference type="ARBA" id="ARBA00023136"/>
    </source>
</evidence>
<feature type="transmembrane region" description="Helical" evidence="5">
    <location>
        <begin position="330"/>
        <end position="355"/>
    </location>
</feature>
<organism evidence="7 8">
    <name type="scientific">Thermodesulforhabdus norvegica</name>
    <dbReference type="NCBI Taxonomy" id="39841"/>
    <lineage>
        <taxon>Bacteria</taxon>
        <taxon>Pseudomonadati</taxon>
        <taxon>Thermodesulfobacteriota</taxon>
        <taxon>Syntrophobacteria</taxon>
        <taxon>Syntrophobacterales</taxon>
        <taxon>Thermodesulforhabdaceae</taxon>
        <taxon>Thermodesulforhabdus</taxon>
    </lineage>
</organism>